<protein>
    <submittedName>
        <fullName evidence="3">Uncharacterized protein</fullName>
    </submittedName>
</protein>
<gene>
    <name evidence="3" type="ORF">AYO20_00653</name>
</gene>
<dbReference type="Proteomes" id="UP000185904">
    <property type="component" value="Unassembled WGS sequence"/>
</dbReference>
<evidence type="ECO:0000313" key="3">
    <source>
        <dbReference type="EMBL" id="OAL40233.1"/>
    </source>
</evidence>
<dbReference type="RefSeq" id="XP_022505245.1">
    <property type="nucleotide sequence ID" value="XM_022638962.1"/>
</dbReference>
<dbReference type="OrthoDB" id="4158898at2759"/>
<keyword evidence="4" id="KW-1185">Reference proteome</keyword>
<name>A0A178DG92_9EURO</name>
<dbReference type="GeneID" id="34584079"/>
<dbReference type="AlphaFoldDB" id="A0A178DG92"/>
<reference evidence="3 4" key="1">
    <citation type="submission" date="2016-03" db="EMBL/GenBank/DDBJ databases">
        <title>The draft genome sequence of Fonsecaea nubica causative agent of cutaneous subcutaneous infection in human host.</title>
        <authorList>
            <person name="Costa F."/>
            <person name="Sybren D.H."/>
            <person name="Raittz R.T."/>
            <person name="Weiss V.A."/>
            <person name="Leao A.C."/>
            <person name="Gomes R."/>
            <person name="De Souza E.M."/>
            <person name="Pedrosa F.O."/>
            <person name="Steffens M.B."/>
            <person name="Bombassaro A."/>
            <person name="Tadra-Sfeir M.Z."/>
            <person name="Moreno L.F."/>
            <person name="Najafzadeh M.J."/>
            <person name="Felipe M.S."/>
            <person name="Teixeira M."/>
            <person name="Sun J."/>
            <person name="Xi L."/>
            <person name="Castro M.A."/>
            <person name="Vicente V.A."/>
        </authorList>
    </citation>
    <scope>NUCLEOTIDE SEQUENCE [LARGE SCALE GENOMIC DNA]</scope>
    <source>
        <strain evidence="3 4">CBS 269.64</strain>
    </source>
</reference>
<accession>A0A178DG92</accession>
<evidence type="ECO:0000256" key="1">
    <source>
        <dbReference type="SAM" id="MobiDB-lite"/>
    </source>
</evidence>
<feature type="transmembrane region" description="Helical" evidence="2">
    <location>
        <begin position="217"/>
        <end position="237"/>
    </location>
</feature>
<organism evidence="3 4">
    <name type="scientific">Fonsecaea nubica</name>
    <dbReference type="NCBI Taxonomy" id="856822"/>
    <lineage>
        <taxon>Eukaryota</taxon>
        <taxon>Fungi</taxon>
        <taxon>Dikarya</taxon>
        <taxon>Ascomycota</taxon>
        <taxon>Pezizomycotina</taxon>
        <taxon>Eurotiomycetes</taxon>
        <taxon>Chaetothyriomycetidae</taxon>
        <taxon>Chaetothyriales</taxon>
        <taxon>Herpotrichiellaceae</taxon>
        <taxon>Fonsecaea</taxon>
    </lineage>
</organism>
<proteinExistence type="predicted"/>
<feature type="transmembrane region" description="Helical" evidence="2">
    <location>
        <begin position="15"/>
        <end position="33"/>
    </location>
</feature>
<keyword evidence="2" id="KW-0472">Membrane</keyword>
<sequence>MSISDWLDDTKNPTLWIVAIYPLLIFLLSFVCYNRVTSLVQSQPLAPDEALKKIEESERPSTDDTTMEYDLISPASADSSMRKADSTDLAGVTIELPNPRHSFPDEESTTHHNVKHEPKTASPHFHREFLKGILLYCLQFFLAHRVGVLVAWQVKEKHRLLDILVGFLAMLAVSVMLLMTQANLIHARLVTLRGYRPRQAHALLSDPKDSWERRLTFAWFSLLVPWLRLLYGVYIWWSVSEKTGC</sequence>
<comment type="caution">
    <text evidence="3">The sequence shown here is derived from an EMBL/GenBank/DDBJ whole genome shotgun (WGS) entry which is preliminary data.</text>
</comment>
<keyword evidence="2" id="KW-1133">Transmembrane helix</keyword>
<dbReference type="EMBL" id="LVCJ01000002">
    <property type="protein sequence ID" value="OAL40233.1"/>
    <property type="molecule type" value="Genomic_DNA"/>
</dbReference>
<keyword evidence="2" id="KW-0812">Transmembrane</keyword>
<feature type="transmembrane region" description="Helical" evidence="2">
    <location>
        <begin position="160"/>
        <end position="179"/>
    </location>
</feature>
<feature type="region of interest" description="Disordered" evidence="1">
    <location>
        <begin position="100"/>
        <end position="120"/>
    </location>
</feature>
<evidence type="ECO:0000313" key="4">
    <source>
        <dbReference type="Proteomes" id="UP000185904"/>
    </source>
</evidence>
<evidence type="ECO:0000256" key="2">
    <source>
        <dbReference type="SAM" id="Phobius"/>
    </source>
</evidence>
<feature type="compositionally biased region" description="Basic and acidic residues" evidence="1">
    <location>
        <begin position="102"/>
        <end position="120"/>
    </location>
</feature>